<evidence type="ECO:0000313" key="1">
    <source>
        <dbReference type="EMBL" id="WWC87915.1"/>
    </source>
</evidence>
<dbReference type="GeneID" id="91093486"/>
<dbReference type="EMBL" id="CP144100">
    <property type="protein sequence ID" value="WWC87915.1"/>
    <property type="molecule type" value="Genomic_DNA"/>
</dbReference>
<protein>
    <recommendedName>
        <fullName evidence="3">Ig-like domain-containing protein</fullName>
    </recommendedName>
</protein>
<evidence type="ECO:0008006" key="3">
    <source>
        <dbReference type="Google" id="ProtNLM"/>
    </source>
</evidence>
<name>A0AAX4JTN3_9TREE</name>
<reference evidence="1 2" key="1">
    <citation type="submission" date="2024-01" db="EMBL/GenBank/DDBJ databases">
        <title>Comparative genomics of Cryptococcus and Kwoniella reveals pathogenesis evolution and contrasting modes of karyotype evolution via chromosome fusion or intercentromeric recombination.</title>
        <authorList>
            <person name="Coelho M.A."/>
            <person name="David-Palma M."/>
            <person name="Shea T."/>
            <person name="Bowers K."/>
            <person name="McGinley-Smith S."/>
            <person name="Mohammad A.W."/>
            <person name="Gnirke A."/>
            <person name="Yurkov A.M."/>
            <person name="Nowrousian M."/>
            <person name="Sun S."/>
            <person name="Cuomo C.A."/>
            <person name="Heitman J."/>
        </authorList>
    </citation>
    <scope>NUCLEOTIDE SEQUENCE [LARGE SCALE GENOMIC DNA]</scope>
    <source>
        <strain evidence="1 2">CBS 6074</strain>
    </source>
</reference>
<accession>A0AAX4JTN3</accession>
<keyword evidence="2" id="KW-1185">Reference proteome</keyword>
<dbReference type="Proteomes" id="UP001355207">
    <property type="component" value="Chromosome 3"/>
</dbReference>
<evidence type="ECO:0000313" key="2">
    <source>
        <dbReference type="Proteomes" id="UP001355207"/>
    </source>
</evidence>
<gene>
    <name evidence="1" type="ORF">L201_002815</name>
</gene>
<dbReference type="RefSeq" id="XP_066074678.1">
    <property type="nucleotide sequence ID" value="XM_066218581.1"/>
</dbReference>
<dbReference type="AlphaFoldDB" id="A0AAX4JTN3"/>
<proteinExistence type="predicted"/>
<organism evidence="1 2">
    <name type="scientific">Kwoniella dendrophila CBS 6074</name>
    <dbReference type="NCBI Taxonomy" id="1295534"/>
    <lineage>
        <taxon>Eukaryota</taxon>
        <taxon>Fungi</taxon>
        <taxon>Dikarya</taxon>
        <taxon>Basidiomycota</taxon>
        <taxon>Agaricomycotina</taxon>
        <taxon>Tremellomycetes</taxon>
        <taxon>Tremellales</taxon>
        <taxon>Cryptococcaceae</taxon>
        <taxon>Kwoniella</taxon>
    </lineage>
</organism>
<sequence length="105" mass="11836">MVLANYIHFKSDLMTRYCANDEGVFTCNITTDTGQEATRSNSFRCRVTSWIGADDSKDHYCPRPDNPDILSALSCSADFTRSYARSLLGDEDSTVQNTDIRLRLI</sequence>